<evidence type="ECO:0000256" key="1">
    <source>
        <dbReference type="ARBA" id="ARBA00004173"/>
    </source>
</evidence>
<comment type="caution">
    <text evidence="4">The sequence shown here is derived from an EMBL/GenBank/DDBJ whole genome shotgun (WGS) entry which is preliminary data.</text>
</comment>
<dbReference type="InterPro" id="IPR020373">
    <property type="entry name" value="Kgd4/YMR-31"/>
</dbReference>
<comment type="subcellular location">
    <subcellularLocation>
        <location evidence="1">Mitochondrion</location>
    </subcellularLocation>
</comment>
<organism evidence="4 5">
    <name type="scientific">Wallemia hederae</name>
    <dbReference type="NCBI Taxonomy" id="1540922"/>
    <lineage>
        <taxon>Eukaryota</taxon>
        <taxon>Fungi</taxon>
        <taxon>Dikarya</taxon>
        <taxon>Basidiomycota</taxon>
        <taxon>Wallemiomycotina</taxon>
        <taxon>Wallemiomycetes</taxon>
        <taxon>Wallemiales</taxon>
        <taxon>Wallemiaceae</taxon>
        <taxon>Wallemia</taxon>
    </lineage>
</organism>
<protein>
    <submittedName>
        <fullName evidence="4">Uncharacterized protein</fullName>
    </submittedName>
</protein>
<dbReference type="Proteomes" id="UP000310189">
    <property type="component" value="Unassembled WGS sequence"/>
</dbReference>
<dbReference type="Pfam" id="PF10937">
    <property type="entry name" value="Kgd4-YMR31"/>
    <property type="match status" value="1"/>
</dbReference>
<reference evidence="4 5" key="1">
    <citation type="submission" date="2019-03" db="EMBL/GenBank/DDBJ databases">
        <title>Sequencing 23 genomes of Wallemia ichthyophaga.</title>
        <authorList>
            <person name="Gostincar C."/>
        </authorList>
    </citation>
    <scope>NUCLEOTIDE SEQUENCE [LARGE SCALE GENOMIC DNA]</scope>
    <source>
        <strain evidence="4 5">EXF-5753</strain>
    </source>
</reference>
<dbReference type="GO" id="GO:0006103">
    <property type="term" value="P:2-oxoglutarate metabolic process"/>
    <property type="evidence" value="ECO:0007669"/>
    <property type="project" value="InterPro"/>
</dbReference>
<evidence type="ECO:0000313" key="4">
    <source>
        <dbReference type="EMBL" id="TIA90421.1"/>
    </source>
</evidence>
<evidence type="ECO:0000313" key="5">
    <source>
        <dbReference type="Proteomes" id="UP000310189"/>
    </source>
</evidence>
<dbReference type="GO" id="GO:0005739">
    <property type="term" value="C:mitochondrion"/>
    <property type="evidence" value="ECO:0007669"/>
    <property type="project" value="UniProtKB-SubCell"/>
</dbReference>
<keyword evidence="2" id="KW-0496">Mitochondrion</keyword>
<keyword evidence="5" id="KW-1185">Reference proteome</keyword>
<evidence type="ECO:0000256" key="3">
    <source>
        <dbReference type="ARBA" id="ARBA00043970"/>
    </source>
</evidence>
<dbReference type="AlphaFoldDB" id="A0A4T0FPP3"/>
<name>A0A4T0FPP3_9BASI</name>
<gene>
    <name evidence="4" type="ORF">E3P99_01566</name>
</gene>
<dbReference type="EMBL" id="SPNW01000019">
    <property type="protein sequence ID" value="TIA90421.1"/>
    <property type="molecule type" value="Genomic_DNA"/>
</dbReference>
<dbReference type="OrthoDB" id="2116030at2759"/>
<evidence type="ECO:0000256" key="2">
    <source>
        <dbReference type="ARBA" id="ARBA00023128"/>
    </source>
</evidence>
<comment type="similarity">
    <text evidence="3">Belongs to the alpha-ketoglutarate dehydrogenase component 4 family.</text>
</comment>
<accession>A0A4T0FPP3</accession>
<sequence length="100" mass="11802">MRATRIILEHVHTPRIKFLGRRVWNSEPEQPHPHPDAPKDFKDNFNSFLQAREHYVQPTPAAPNTYTNFWDLPQRFHKHKFAPYSDYEIEAIESGGASLY</sequence>
<proteinExistence type="inferred from homology"/>